<dbReference type="Gene3D" id="3.30.1330.40">
    <property type="entry name" value="RutC-like"/>
    <property type="match status" value="1"/>
</dbReference>
<gene>
    <name evidence="2" type="ORF">GBAR_LOCUS30730</name>
</gene>
<dbReference type="EMBL" id="CASHTH010004350">
    <property type="protein sequence ID" value="CAI8056395.1"/>
    <property type="molecule type" value="Genomic_DNA"/>
</dbReference>
<feature type="domain" description="Endoribonuclease L-PSP/chorismate mutase-like" evidence="1">
    <location>
        <begin position="5"/>
        <end position="130"/>
    </location>
</feature>
<dbReference type="PANTHER" id="PTHR43760">
    <property type="entry name" value="ENDORIBONUCLEASE-RELATED"/>
    <property type="match status" value="1"/>
</dbReference>
<accession>A0AA35XL96</accession>
<dbReference type="Proteomes" id="UP001174909">
    <property type="component" value="Unassembled WGS sequence"/>
</dbReference>
<comment type="caution">
    <text evidence="2">The sequence shown here is derived from an EMBL/GenBank/DDBJ whole genome shotgun (WGS) entry which is preliminary data.</text>
</comment>
<dbReference type="CDD" id="cd02199">
    <property type="entry name" value="YjgF_YER057c_UK114_like_1"/>
    <property type="match status" value="1"/>
</dbReference>
<protein>
    <submittedName>
        <fullName evidence="2">Protein TCP17</fullName>
    </submittedName>
</protein>
<proteinExistence type="predicted"/>
<evidence type="ECO:0000313" key="3">
    <source>
        <dbReference type="Proteomes" id="UP001174909"/>
    </source>
</evidence>
<evidence type="ECO:0000313" key="2">
    <source>
        <dbReference type="EMBL" id="CAI8056395.1"/>
    </source>
</evidence>
<evidence type="ECO:0000259" key="1">
    <source>
        <dbReference type="Pfam" id="PF14588"/>
    </source>
</evidence>
<dbReference type="Pfam" id="PF14588">
    <property type="entry name" value="YjgF_endoribonc"/>
    <property type="match status" value="1"/>
</dbReference>
<keyword evidence="3" id="KW-1185">Reference proteome</keyword>
<reference evidence="2" key="1">
    <citation type="submission" date="2023-03" db="EMBL/GenBank/DDBJ databases">
        <authorList>
            <person name="Steffen K."/>
            <person name="Cardenas P."/>
        </authorList>
    </citation>
    <scope>NUCLEOTIDE SEQUENCE</scope>
</reference>
<organism evidence="2 3">
    <name type="scientific">Geodia barretti</name>
    <name type="common">Barrett's horny sponge</name>
    <dbReference type="NCBI Taxonomy" id="519541"/>
    <lineage>
        <taxon>Eukaryota</taxon>
        <taxon>Metazoa</taxon>
        <taxon>Porifera</taxon>
        <taxon>Demospongiae</taxon>
        <taxon>Heteroscleromorpha</taxon>
        <taxon>Tetractinellida</taxon>
        <taxon>Astrophorina</taxon>
        <taxon>Geodiidae</taxon>
        <taxon>Geodia</taxon>
    </lineage>
</organism>
<dbReference type="InterPro" id="IPR035959">
    <property type="entry name" value="RutC-like_sf"/>
</dbReference>
<dbReference type="SUPFAM" id="SSF55298">
    <property type="entry name" value="YjgF-like"/>
    <property type="match status" value="1"/>
</dbReference>
<name>A0AA35XL96_GEOBA</name>
<dbReference type="InterPro" id="IPR013813">
    <property type="entry name" value="Endoribo_LPSP/chorism_mut-like"/>
</dbReference>
<dbReference type="AlphaFoldDB" id="A0AA35XL96"/>
<dbReference type="PANTHER" id="PTHR43760:SF1">
    <property type="entry name" value="ENDORIBONUCLEASE L-PSP_CHORISMATE MUTASE-LIKE DOMAIN-CONTAINING PROTEIN"/>
    <property type="match status" value="1"/>
</dbReference>
<sequence length="174" mass="18837">MTIEQKIEAAGLTLPRLEDSYSNNPSGAKYVSHHAVGRVLYLSGCTPAKDGKPYMTGILGVDRTIEEGYEAARQCMLCYLGLIKYALGDLDRMHRMLHLVGYVNSGPDFVDQPRVINGAVDLLVELYGRRLMPTRAAIGCRGLAVNHSVELIATVEFDGGSVAPALARDGTVLD</sequence>